<sequence length="159" mass="17493">MMDSDVFEQTPPKEQPFAEVSSTFDVPQPPNVSEEYSLKQQPFAEALGTSDGPQPLDVSEEDSSKQHLRQTPGAGWTSRSSHRHCLLACPAGNPGSIPGRCTNSGEGSAVLLRRFRRENAAAAEFDGRWEESHLTERRHVEESAVTPAVSSRDRTTICR</sequence>
<evidence type="ECO:0000313" key="2">
    <source>
        <dbReference type="EMBL" id="KAJ1362852.1"/>
    </source>
</evidence>
<proteinExistence type="predicted"/>
<reference evidence="2" key="1">
    <citation type="submission" date="2021-06" db="EMBL/GenBank/DDBJ databases">
        <title>Parelaphostrongylus tenuis whole genome reference sequence.</title>
        <authorList>
            <person name="Garwood T.J."/>
            <person name="Larsen P.A."/>
            <person name="Fountain-Jones N.M."/>
            <person name="Garbe J.R."/>
            <person name="Macchietto M.G."/>
            <person name="Kania S.A."/>
            <person name="Gerhold R.W."/>
            <person name="Richards J.E."/>
            <person name="Wolf T.M."/>
        </authorList>
    </citation>
    <scope>NUCLEOTIDE SEQUENCE</scope>
    <source>
        <strain evidence="2">MNPRO001-30</strain>
        <tissue evidence="2">Meninges</tissue>
    </source>
</reference>
<name>A0AAD5MQQ9_PARTN</name>
<gene>
    <name evidence="2" type="ORF">KIN20_022552</name>
</gene>
<protein>
    <submittedName>
        <fullName evidence="2">Uncharacterized protein</fullName>
    </submittedName>
</protein>
<keyword evidence="3" id="KW-1185">Reference proteome</keyword>
<comment type="caution">
    <text evidence="2">The sequence shown here is derived from an EMBL/GenBank/DDBJ whole genome shotgun (WGS) entry which is preliminary data.</text>
</comment>
<feature type="region of interest" description="Disordered" evidence="1">
    <location>
        <begin position="138"/>
        <end position="159"/>
    </location>
</feature>
<dbReference type="AlphaFoldDB" id="A0AAD5MQQ9"/>
<feature type="region of interest" description="Disordered" evidence="1">
    <location>
        <begin position="1"/>
        <end position="81"/>
    </location>
</feature>
<dbReference type="Proteomes" id="UP001196413">
    <property type="component" value="Unassembled WGS sequence"/>
</dbReference>
<evidence type="ECO:0000256" key="1">
    <source>
        <dbReference type="SAM" id="MobiDB-lite"/>
    </source>
</evidence>
<accession>A0AAD5MQQ9</accession>
<evidence type="ECO:0000313" key="3">
    <source>
        <dbReference type="Proteomes" id="UP001196413"/>
    </source>
</evidence>
<organism evidence="2 3">
    <name type="scientific">Parelaphostrongylus tenuis</name>
    <name type="common">Meningeal worm</name>
    <dbReference type="NCBI Taxonomy" id="148309"/>
    <lineage>
        <taxon>Eukaryota</taxon>
        <taxon>Metazoa</taxon>
        <taxon>Ecdysozoa</taxon>
        <taxon>Nematoda</taxon>
        <taxon>Chromadorea</taxon>
        <taxon>Rhabditida</taxon>
        <taxon>Rhabditina</taxon>
        <taxon>Rhabditomorpha</taxon>
        <taxon>Strongyloidea</taxon>
        <taxon>Metastrongylidae</taxon>
        <taxon>Parelaphostrongylus</taxon>
    </lineage>
</organism>
<dbReference type="EMBL" id="JAHQIW010004549">
    <property type="protein sequence ID" value="KAJ1362852.1"/>
    <property type="molecule type" value="Genomic_DNA"/>
</dbReference>